<dbReference type="PANTHER" id="PTHR10826:SF41">
    <property type="entry name" value="MITOCHONDRIAL GLYCOPROTEIN FAMILY PROTEIN"/>
    <property type="match status" value="1"/>
</dbReference>
<evidence type="ECO:0000256" key="1">
    <source>
        <dbReference type="SAM" id="MobiDB-lite"/>
    </source>
</evidence>
<dbReference type="InterPro" id="IPR003428">
    <property type="entry name" value="MAM33"/>
</dbReference>
<dbReference type="OrthoDB" id="278212at2759"/>
<dbReference type="AlphaFoldDB" id="A0A5P1E8F9"/>
<feature type="region of interest" description="Disordered" evidence="1">
    <location>
        <begin position="107"/>
        <end position="138"/>
    </location>
</feature>
<accession>A0A5P1E8F9</accession>
<keyword evidence="3" id="KW-1185">Reference proteome</keyword>
<dbReference type="OMA" id="EDEMVSC"/>
<proteinExistence type="predicted"/>
<feature type="compositionally biased region" description="Acidic residues" evidence="1">
    <location>
        <begin position="114"/>
        <end position="134"/>
    </location>
</feature>
<sequence length="245" mass="28179">MLTALRRATAAAAASLASHGLKATKGRTLPLRNILSLSRTLSSFSEQQQQFDLLKVLDSEIKFASEDYKKPEKFPKGFPFEIEDEKGTNAIVLRRSYGREEIEVVVSMPHLVTEEDPEDDDDDDEHDDEGENDDDGKVQFSIPLTVNISKGGMSLEVGCTAYPDEIEIDAVLVRRDMETEDEMVSCEGPRFSHLDTKLQKAIHRYLERRGISPLTMNFLYEYMVYKDNREYLFWLKNLRRFIKEQ</sequence>
<dbReference type="Proteomes" id="UP000243459">
    <property type="component" value="Chromosome 7"/>
</dbReference>
<dbReference type="PANTHER" id="PTHR10826">
    <property type="entry name" value="COMPLEMENT COMPONENT 1"/>
    <property type="match status" value="1"/>
</dbReference>
<dbReference type="GO" id="GO:0005759">
    <property type="term" value="C:mitochondrial matrix"/>
    <property type="evidence" value="ECO:0007669"/>
    <property type="project" value="InterPro"/>
</dbReference>
<gene>
    <name evidence="2" type="ORF">A4U43_C07F1260</name>
</gene>
<name>A0A5P1E8F9_ASPOF</name>
<dbReference type="SUPFAM" id="SSF54529">
    <property type="entry name" value="Mitochondrial glycoprotein MAM33-like"/>
    <property type="match status" value="1"/>
</dbReference>
<protein>
    <recommendedName>
        <fullName evidence="4">Mitochondrial glycoprotein family protein</fullName>
    </recommendedName>
</protein>
<evidence type="ECO:0000313" key="3">
    <source>
        <dbReference type="Proteomes" id="UP000243459"/>
    </source>
</evidence>
<evidence type="ECO:0000313" key="2">
    <source>
        <dbReference type="EMBL" id="ONK62185.1"/>
    </source>
</evidence>
<organism evidence="2 3">
    <name type="scientific">Asparagus officinalis</name>
    <name type="common">Garden asparagus</name>
    <dbReference type="NCBI Taxonomy" id="4686"/>
    <lineage>
        <taxon>Eukaryota</taxon>
        <taxon>Viridiplantae</taxon>
        <taxon>Streptophyta</taxon>
        <taxon>Embryophyta</taxon>
        <taxon>Tracheophyta</taxon>
        <taxon>Spermatophyta</taxon>
        <taxon>Magnoliopsida</taxon>
        <taxon>Liliopsida</taxon>
        <taxon>Asparagales</taxon>
        <taxon>Asparagaceae</taxon>
        <taxon>Asparagoideae</taxon>
        <taxon>Asparagus</taxon>
    </lineage>
</organism>
<dbReference type="Gramene" id="ONK62185">
    <property type="protein sequence ID" value="ONK62185"/>
    <property type="gene ID" value="A4U43_C07F1260"/>
</dbReference>
<dbReference type="InterPro" id="IPR036561">
    <property type="entry name" value="MAM33_sf"/>
</dbReference>
<dbReference type="Pfam" id="PF02330">
    <property type="entry name" value="MAM33"/>
    <property type="match status" value="1"/>
</dbReference>
<reference evidence="3" key="1">
    <citation type="journal article" date="2017" name="Nat. Commun.">
        <title>The asparagus genome sheds light on the origin and evolution of a young Y chromosome.</title>
        <authorList>
            <person name="Harkess A."/>
            <person name="Zhou J."/>
            <person name="Xu C."/>
            <person name="Bowers J.E."/>
            <person name="Van der Hulst R."/>
            <person name="Ayyampalayam S."/>
            <person name="Mercati F."/>
            <person name="Riccardi P."/>
            <person name="McKain M.R."/>
            <person name="Kakrana A."/>
            <person name="Tang H."/>
            <person name="Ray J."/>
            <person name="Groenendijk J."/>
            <person name="Arikit S."/>
            <person name="Mathioni S.M."/>
            <person name="Nakano M."/>
            <person name="Shan H."/>
            <person name="Telgmann-Rauber A."/>
            <person name="Kanno A."/>
            <person name="Yue Z."/>
            <person name="Chen H."/>
            <person name="Li W."/>
            <person name="Chen Y."/>
            <person name="Xu X."/>
            <person name="Zhang Y."/>
            <person name="Luo S."/>
            <person name="Chen H."/>
            <person name="Gao J."/>
            <person name="Mao Z."/>
            <person name="Pires J.C."/>
            <person name="Luo M."/>
            <person name="Kudrna D."/>
            <person name="Wing R.A."/>
            <person name="Meyers B.C."/>
            <person name="Yi K."/>
            <person name="Kong H."/>
            <person name="Lavrijsen P."/>
            <person name="Sunseri F."/>
            <person name="Falavigna A."/>
            <person name="Ye Y."/>
            <person name="Leebens-Mack J.H."/>
            <person name="Chen G."/>
        </authorList>
    </citation>
    <scope>NUCLEOTIDE SEQUENCE [LARGE SCALE GENOMIC DNA]</scope>
    <source>
        <strain evidence="3">cv. DH0086</strain>
    </source>
</reference>
<evidence type="ECO:0008006" key="4">
    <source>
        <dbReference type="Google" id="ProtNLM"/>
    </source>
</evidence>
<dbReference type="Gene3D" id="3.10.280.10">
    <property type="entry name" value="Mitochondrial glycoprotein"/>
    <property type="match status" value="1"/>
</dbReference>
<dbReference type="EMBL" id="CM007387">
    <property type="protein sequence ID" value="ONK62185.1"/>
    <property type="molecule type" value="Genomic_DNA"/>
</dbReference>